<dbReference type="EMBL" id="JACHGW010000009">
    <property type="protein sequence ID" value="MBB6053889.1"/>
    <property type="molecule type" value="Genomic_DNA"/>
</dbReference>
<name>A0A7W9SX76_ARMRO</name>
<dbReference type="Proteomes" id="UP000520814">
    <property type="component" value="Unassembled WGS sequence"/>
</dbReference>
<reference evidence="1 2" key="1">
    <citation type="submission" date="2020-08" db="EMBL/GenBank/DDBJ databases">
        <title>Genomic Encyclopedia of Type Strains, Phase IV (KMG-IV): sequencing the most valuable type-strain genomes for metagenomic binning, comparative biology and taxonomic classification.</title>
        <authorList>
            <person name="Goeker M."/>
        </authorList>
    </citation>
    <scope>NUCLEOTIDE SEQUENCE [LARGE SCALE GENOMIC DNA]</scope>
    <source>
        <strain evidence="1 2">DSM 23562</strain>
    </source>
</reference>
<comment type="caution">
    <text evidence="1">The sequence shown here is derived from an EMBL/GenBank/DDBJ whole genome shotgun (WGS) entry which is preliminary data.</text>
</comment>
<sequence length="492" mass="54872">MLKRLIEDGLVEATGVTTEAGLRRVDVWNGKEPMRASSVETAEANRPPAYGYVFRDLVTGYLCPLYSDSKPLGRDSLTEYVYPLPTRDGTDLLEPTAAAVKAAMTRLEKMRLYAERLSEAEQPSLFVKAAVRDCNGFTEADYRIVGDDDDLSMGQGAEAGMEAHKATSQVRDFTFLGLSDEPETVDAEVLLYALRDNPGHLYATAPFGELGGEWYRTRLLATAQEYHPLKAFLDEQKRMAEEHFAPSDSVIIAFTEIMEEPGNVGTTDDTTLLTAEEPYVDPLAALPNTVRPFWESPLPLPSDDTDLVMAREFWEKAGRVLAKAQTDPDVGGGFFMECQFALEAIAVHLLKQIPERRALARRLGNFYSDFDLRNRIEEMARHFGTPIPFGMVGAARCKSMQKMADGNGISLRDKCVFLLADANERHDAAFRKALMMQTDLLVLLDTVAEIRNEKAHYTSQTESVEAYQNRVIRMTSAAHLALTTLFRVLETQ</sequence>
<gene>
    <name evidence="1" type="ORF">HNQ39_005736</name>
</gene>
<evidence type="ECO:0000313" key="2">
    <source>
        <dbReference type="Proteomes" id="UP000520814"/>
    </source>
</evidence>
<organism evidence="1 2">
    <name type="scientific">Armatimonas rosea</name>
    <dbReference type="NCBI Taxonomy" id="685828"/>
    <lineage>
        <taxon>Bacteria</taxon>
        <taxon>Bacillati</taxon>
        <taxon>Armatimonadota</taxon>
        <taxon>Armatimonadia</taxon>
        <taxon>Armatimonadales</taxon>
        <taxon>Armatimonadaceae</taxon>
        <taxon>Armatimonas</taxon>
    </lineage>
</organism>
<keyword evidence="2" id="KW-1185">Reference proteome</keyword>
<proteinExistence type="predicted"/>
<accession>A0A7W9SX76</accession>
<dbReference type="AlphaFoldDB" id="A0A7W9SX76"/>
<evidence type="ECO:0000313" key="1">
    <source>
        <dbReference type="EMBL" id="MBB6053889.1"/>
    </source>
</evidence>
<protein>
    <submittedName>
        <fullName evidence="1">Uncharacterized protein</fullName>
    </submittedName>
</protein>
<dbReference type="RefSeq" id="WP_184203977.1">
    <property type="nucleotide sequence ID" value="NZ_JACHGW010000009.1"/>
</dbReference>